<name>W1P6V6_AMBTC</name>
<reference evidence="2" key="1">
    <citation type="journal article" date="2013" name="Science">
        <title>The Amborella genome and the evolution of flowering plants.</title>
        <authorList>
            <consortium name="Amborella Genome Project"/>
        </authorList>
    </citation>
    <scope>NUCLEOTIDE SEQUENCE [LARGE SCALE GENOMIC DNA]</scope>
</reference>
<evidence type="ECO:0000313" key="2">
    <source>
        <dbReference type="Proteomes" id="UP000017836"/>
    </source>
</evidence>
<sequence>MGFWGGRISWVNGYGKKWCRSLFWKVRAHVKKAMKSGSERRLRFQYDAWSYSLNFDDGQRTAEFCRFKTGDDASEMGSWVPVARPSIASVCIL</sequence>
<proteinExistence type="predicted"/>
<dbReference type="PANTHER" id="PTHR34538:SF4">
    <property type="entry name" value="EXPRESSED PROTEIN"/>
    <property type="match status" value="1"/>
</dbReference>
<dbReference type="HOGENOM" id="CLU_2402593_0_0_1"/>
<dbReference type="Gramene" id="ERN03409">
    <property type="protein sequence ID" value="ERN03409"/>
    <property type="gene ID" value="AMTR_s00003p00259370"/>
</dbReference>
<gene>
    <name evidence="1" type="ORF">AMTR_s00003p00259370</name>
</gene>
<dbReference type="PANTHER" id="PTHR34538">
    <property type="entry name" value="EXPRESSED PROTEIN"/>
    <property type="match status" value="1"/>
</dbReference>
<keyword evidence="2" id="KW-1185">Reference proteome</keyword>
<dbReference type="STRING" id="13333.W1P6V6"/>
<organism evidence="1 2">
    <name type="scientific">Amborella trichopoda</name>
    <dbReference type="NCBI Taxonomy" id="13333"/>
    <lineage>
        <taxon>Eukaryota</taxon>
        <taxon>Viridiplantae</taxon>
        <taxon>Streptophyta</taxon>
        <taxon>Embryophyta</taxon>
        <taxon>Tracheophyta</taxon>
        <taxon>Spermatophyta</taxon>
        <taxon>Magnoliopsida</taxon>
        <taxon>Amborellales</taxon>
        <taxon>Amborellaceae</taxon>
        <taxon>Amborella</taxon>
    </lineage>
</organism>
<dbReference type="eggNOG" id="ENOG502S7G7">
    <property type="taxonomic scope" value="Eukaryota"/>
</dbReference>
<protein>
    <submittedName>
        <fullName evidence="1">Uncharacterized protein</fullName>
    </submittedName>
</protein>
<evidence type="ECO:0000313" key="1">
    <source>
        <dbReference type="EMBL" id="ERN03409.1"/>
    </source>
</evidence>
<dbReference type="Proteomes" id="UP000017836">
    <property type="component" value="Unassembled WGS sequence"/>
</dbReference>
<dbReference type="AlphaFoldDB" id="W1P6V6"/>
<dbReference type="EMBL" id="KI394358">
    <property type="protein sequence ID" value="ERN03409.1"/>
    <property type="molecule type" value="Genomic_DNA"/>
</dbReference>
<accession>W1P6V6</accession>